<dbReference type="EMBL" id="KN880440">
    <property type="protein sequence ID" value="KIY72841.1"/>
    <property type="molecule type" value="Genomic_DNA"/>
</dbReference>
<protein>
    <submittedName>
        <fullName evidence="5">Peroxisomal biogenesis factor 11</fullName>
    </submittedName>
</protein>
<name>A0A0D7BTB4_9AGAR</name>
<evidence type="ECO:0000256" key="1">
    <source>
        <dbReference type="ARBA" id="ARBA00022593"/>
    </source>
</evidence>
<keyword evidence="2" id="KW-0472">Membrane</keyword>
<dbReference type="OrthoDB" id="411017at2759"/>
<dbReference type="STRING" id="1314674.A0A0D7BTB4"/>
<comment type="subcellular location">
    <subcellularLocation>
        <location evidence="4">Peroxisome membrane</location>
    </subcellularLocation>
</comment>
<organism evidence="5 6">
    <name type="scientific">Cylindrobasidium torrendii FP15055 ss-10</name>
    <dbReference type="NCBI Taxonomy" id="1314674"/>
    <lineage>
        <taxon>Eukaryota</taxon>
        <taxon>Fungi</taxon>
        <taxon>Dikarya</taxon>
        <taxon>Basidiomycota</taxon>
        <taxon>Agaricomycotina</taxon>
        <taxon>Agaricomycetes</taxon>
        <taxon>Agaricomycetidae</taxon>
        <taxon>Agaricales</taxon>
        <taxon>Marasmiineae</taxon>
        <taxon>Physalacriaceae</taxon>
        <taxon>Cylindrobasidium</taxon>
    </lineage>
</organism>
<dbReference type="InterPro" id="IPR008733">
    <property type="entry name" value="PEX11"/>
</dbReference>
<keyword evidence="1" id="KW-0962">Peroxisome biogenesis</keyword>
<dbReference type="PANTHER" id="PTHR12652">
    <property type="entry name" value="PEROXISOMAL BIOGENESIS FACTOR 11"/>
    <property type="match status" value="1"/>
</dbReference>
<evidence type="ECO:0000313" key="6">
    <source>
        <dbReference type="Proteomes" id="UP000054007"/>
    </source>
</evidence>
<proteinExistence type="predicted"/>
<accession>A0A0D7BTB4</accession>
<dbReference type="GO" id="GO:0016559">
    <property type="term" value="P:peroxisome fission"/>
    <property type="evidence" value="ECO:0007669"/>
    <property type="project" value="InterPro"/>
</dbReference>
<keyword evidence="3" id="KW-0576">Peroxisome</keyword>
<evidence type="ECO:0000313" key="5">
    <source>
        <dbReference type="EMBL" id="KIY72841.1"/>
    </source>
</evidence>
<keyword evidence="6" id="KW-1185">Reference proteome</keyword>
<dbReference type="GO" id="GO:0005778">
    <property type="term" value="C:peroxisomal membrane"/>
    <property type="evidence" value="ECO:0007669"/>
    <property type="project" value="UniProtKB-SubCell"/>
</dbReference>
<dbReference type="PANTHER" id="PTHR12652:SF50">
    <property type="entry name" value="PEROXIN 11"/>
    <property type="match status" value="1"/>
</dbReference>
<reference evidence="5 6" key="1">
    <citation type="journal article" date="2015" name="Fungal Genet. Biol.">
        <title>Evolution of novel wood decay mechanisms in Agaricales revealed by the genome sequences of Fistulina hepatica and Cylindrobasidium torrendii.</title>
        <authorList>
            <person name="Floudas D."/>
            <person name="Held B.W."/>
            <person name="Riley R."/>
            <person name="Nagy L.G."/>
            <person name="Koehler G."/>
            <person name="Ransdell A.S."/>
            <person name="Younus H."/>
            <person name="Chow J."/>
            <person name="Chiniquy J."/>
            <person name="Lipzen A."/>
            <person name="Tritt A."/>
            <person name="Sun H."/>
            <person name="Haridas S."/>
            <person name="LaButti K."/>
            <person name="Ohm R.A."/>
            <person name="Kues U."/>
            <person name="Blanchette R.A."/>
            <person name="Grigoriev I.V."/>
            <person name="Minto R.E."/>
            <person name="Hibbett D.S."/>
        </authorList>
    </citation>
    <scope>NUCLEOTIDE SEQUENCE [LARGE SCALE GENOMIC DNA]</scope>
    <source>
        <strain evidence="5 6">FP15055 ss-10</strain>
    </source>
</reference>
<dbReference type="Proteomes" id="UP000054007">
    <property type="component" value="Unassembled WGS sequence"/>
</dbReference>
<gene>
    <name evidence="5" type="ORF">CYLTODRAFT_440360</name>
</gene>
<evidence type="ECO:0000256" key="4">
    <source>
        <dbReference type="ARBA" id="ARBA00046271"/>
    </source>
</evidence>
<evidence type="ECO:0000256" key="2">
    <source>
        <dbReference type="ARBA" id="ARBA00023136"/>
    </source>
</evidence>
<evidence type="ECO:0000256" key="3">
    <source>
        <dbReference type="ARBA" id="ARBA00023140"/>
    </source>
</evidence>
<sequence>MAEIVLHPTITNALQYGNTTLGRDKAYRGIQYFARFYAWFLLSRGDKDAAAPWIAVKGHLGTARKLLRLGKPLEHLQAALKAVLAAGSTPEKVTAIARQLAYFGYLALDAFVWSNSVKFTRFSPDTAAWIQKLSNRFWLVGILCGLLNGVAKTVRINKQLASLKSTSEKGLGSETDVKVKAASLKAAQKATANQLVIDSLDVWIPATGLGLTNLNDGVLGIFGLITSIIAAQKQWQTVTAK</sequence>
<dbReference type="AlphaFoldDB" id="A0A0D7BTB4"/>
<dbReference type="Pfam" id="PF05648">
    <property type="entry name" value="PEX11"/>
    <property type="match status" value="1"/>
</dbReference>